<keyword evidence="2" id="KW-1003">Cell membrane</keyword>
<evidence type="ECO:0000256" key="5">
    <source>
        <dbReference type="ARBA" id="ARBA00022725"/>
    </source>
</evidence>
<gene>
    <name evidence="12" type="primary">LOC107267201</name>
</gene>
<evidence type="ECO:0000256" key="1">
    <source>
        <dbReference type="ARBA" id="ARBA00004651"/>
    </source>
</evidence>
<evidence type="ECO:0000256" key="7">
    <source>
        <dbReference type="ARBA" id="ARBA00023136"/>
    </source>
</evidence>
<dbReference type="Proteomes" id="UP000694920">
    <property type="component" value="Unplaced"/>
</dbReference>
<dbReference type="AlphaFoldDB" id="A0AAJ7FIY4"/>
<keyword evidence="3 10" id="KW-0716">Sensory transduction</keyword>
<reference evidence="12" key="1">
    <citation type="submission" date="2025-08" db="UniProtKB">
        <authorList>
            <consortium name="RefSeq"/>
        </authorList>
    </citation>
    <scope>IDENTIFICATION</scope>
</reference>
<dbReference type="RefSeq" id="XP_015594070.1">
    <property type="nucleotide sequence ID" value="XM_015738584.2"/>
</dbReference>
<sequence length="404" mass="46480">MCNTDMKFATDFSRLALEFFGFWPDTEYSQASKHLKLKCIITILFLLGFLYLPQSALLLMNIGDLNLVIQILATGKIIISCAIIKIIILHIKREDLRRLLKSMNEDLVDYANEEIREIMLKNAIFVRKMCISYSVTICITMLLYIVVKIFFYFAKISDNDTYPGLDLFVPSYLPNYLFNSPSFELIYAGQIVAIMIAISAYSRSDSLLVMLIMHVSTQFTILRSSLKNLPVKVGTTSSTFMCELGVIVRRHEHLNRFASKIDNIFNMILLLQIVLCSVLLCFQSFHFLVKLKDKNAELSIIELVFLCFYICPVLIQLYIYCYFGEMLQSQNEETRRTAYECLWYILDLRDARTMIIIMARTVRPVQLTAGKFSPVVMSTFTAILKTSMSYLSVLLATINDPKDN</sequence>
<dbReference type="GO" id="GO:0004984">
    <property type="term" value="F:olfactory receptor activity"/>
    <property type="evidence" value="ECO:0007669"/>
    <property type="project" value="InterPro"/>
</dbReference>
<feature type="transmembrane region" description="Helical" evidence="10">
    <location>
        <begin position="130"/>
        <end position="154"/>
    </location>
</feature>
<keyword evidence="7 10" id="KW-0472">Membrane</keyword>
<proteinExistence type="inferred from homology"/>
<evidence type="ECO:0000256" key="6">
    <source>
        <dbReference type="ARBA" id="ARBA00022989"/>
    </source>
</evidence>
<evidence type="ECO:0000313" key="11">
    <source>
        <dbReference type="Proteomes" id="UP000694920"/>
    </source>
</evidence>
<name>A0AAJ7FIY4_CEPCN</name>
<comment type="subcellular location">
    <subcellularLocation>
        <location evidence="1 10">Cell membrane</location>
        <topology evidence="1 10">Multi-pass membrane protein</topology>
    </subcellularLocation>
</comment>
<dbReference type="PANTHER" id="PTHR21137">
    <property type="entry name" value="ODORANT RECEPTOR"/>
    <property type="match status" value="1"/>
</dbReference>
<dbReference type="GO" id="GO:0007165">
    <property type="term" value="P:signal transduction"/>
    <property type="evidence" value="ECO:0007669"/>
    <property type="project" value="UniProtKB-KW"/>
</dbReference>
<comment type="caution">
    <text evidence="10">Lacks conserved residue(s) required for the propagation of feature annotation.</text>
</comment>
<evidence type="ECO:0000256" key="9">
    <source>
        <dbReference type="ARBA" id="ARBA00023224"/>
    </source>
</evidence>
<dbReference type="GO" id="GO:0005886">
    <property type="term" value="C:plasma membrane"/>
    <property type="evidence" value="ECO:0007669"/>
    <property type="project" value="UniProtKB-SubCell"/>
</dbReference>
<dbReference type="KEGG" id="ccin:107267201"/>
<organism evidence="11 12">
    <name type="scientific">Cephus cinctus</name>
    <name type="common">Wheat stem sawfly</name>
    <dbReference type="NCBI Taxonomy" id="211228"/>
    <lineage>
        <taxon>Eukaryota</taxon>
        <taxon>Metazoa</taxon>
        <taxon>Ecdysozoa</taxon>
        <taxon>Arthropoda</taxon>
        <taxon>Hexapoda</taxon>
        <taxon>Insecta</taxon>
        <taxon>Pterygota</taxon>
        <taxon>Neoptera</taxon>
        <taxon>Endopterygota</taxon>
        <taxon>Hymenoptera</taxon>
        <taxon>Cephoidea</taxon>
        <taxon>Cephidae</taxon>
        <taxon>Cephus</taxon>
    </lineage>
</organism>
<comment type="similarity">
    <text evidence="10">Belongs to the insect chemoreceptor superfamily. Heteromeric odorant receptor channel (TC 1.A.69) family.</text>
</comment>
<keyword evidence="9 10" id="KW-0807">Transducer</keyword>
<dbReference type="Pfam" id="PF02949">
    <property type="entry name" value="7tm_6"/>
    <property type="match status" value="1"/>
</dbReference>
<dbReference type="GeneID" id="107267201"/>
<dbReference type="InterPro" id="IPR004117">
    <property type="entry name" value="7tm6_olfct_rcpt"/>
</dbReference>
<feature type="transmembrane region" description="Helical" evidence="10">
    <location>
        <begin position="39"/>
        <end position="62"/>
    </location>
</feature>
<evidence type="ECO:0000256" key="8">
    <source>
        <dbReference type="ARBA" id="ARBA00023170"/>
    </source>
</evidence>
<keyword evidence="6 10" id="KW-1133">Transmembrane helix</keyword>
<dbReference type="GO" id="GO:0005549">
    <property type="term" value="F:odorant binding"/>
    <property type="evidence" value="ECO:0007669"/>
    <property type="project" value="InterPro"/>
</dbReference>
<keyword evidence="4 10" id="KW-0812">Transmembrane</keyword>
<evidence type="ECO:0000256" key="10">
    <source>
        <dbReference type="RuleBase" id="RU351113"/>
    </source>
</evidence>
<evidence type="ECO:0000313" key="12">
    <source>
        <dbReference type="RefSeq" id="XP_015594070.1"/>
    </source>
</evidence>
<keyword evidence="8 10" id="KW-0675">Receptor</keyword>
<feature type="transmembrane region" description="Helical" evidence="10">
    <location>
        <begin position="68"/>
        <end position="91"/>
    </location>
</feature>
<evidence type="ECO:0000256" key="2">
    <source>
        <dbReference type="ARBA" id="ARBA00022475"/>
    </source>
</evidence>
<evidence type="ECO:0000256" key="3">
    <source>
        <dbReference type="ARBA" id="ARBA00022606"/>
    </source>
</evidence>
<feature type="transmembrane region" description="Helical" evidence="10">
    <location>
        <begin position="300"/>
        <end position="323"/>
    </location>
</feature>
<dbReference type="PANTHER" id="PTHR21137:SF35">
    <property type="entry name" value="ODORANT RECEPTOR 19A-RELATED"/>
    <property type="match status" value="1"/>
</dbReference>
<evidence type="ECO:0000256" key="4">
    <source>
        <dbReference type="ARBA" id="ARBA00022692"/>
    </source>
</evidence>
<feature type="transmembrane region" description="Helical" evidence="10">
    <location>
        <begin position="264"/>
        <end position="288"/>
    </location>
</feature>
<keyword evidence="5 10" id="KW-0552">Olfaction</keyword>
<protein>
    <recommendedName>
        <fullName evidence="10">Odorant receptor</fullName>
    </recommendedName>
</protein>
<feature type="transmembrane region" description="Helical" evidence="10">
    <location>
        <begin position="185"/>
        <end position="202"/>
    </location>
</feature>
<keyword evidence="11" id="KW-1185">Reference proteome</keyword>
<accession>A0AAJ7FIY4</accession>